<feature type="domain" description="RNA polymerase sigma factor 70 region 4 type 2" evidence="6">
    <location>
        <begin position="104"/>
        <end position="155"/>
    </location>
</feature>
<evidence type="ECO:0000313" key="8">
    <source>
        <dbReference type="Proteomes" id="UP001458415"/>
    </source>
</evidence>
<feature type="domain" description="RNA polymerase sigma-70 region 2" evidence="5">
    <location>
        <begin position="13"/>
        <end position="76"/>
    </location>
</feature>
<dbReference type="InterPro" id="IPR013325">
    <property type="entry name" value="RNA_pol_sigma_r2"/>
</dbReference>
<evidence type="ECO:0000256" key="1">
    <source>
        <dbReference type="ARBA" id="ARBA00010641"/>
    </source>
</evidence>
<organism evidence="7 8">
    <name type="scientific">Streptomyces carpinensis</name>
    <dbReference type="NCBI Taxonomy" id="66369"/>
    <lineage>
        <taxon>Bacteria</taxon>
        <taxon>Bacillati</taxon>
        <taxon>Actinomycetota</taxon>
        <taxon>Actinomycetes</taxon>
        <taxon>Kitasatosporales</taxon>
        <taxon>Streptomycetaceae</taxon>
        <taxon>Streptomyces</taxon>
    </lineage>
</organism>
<gene>
    <name evidence="7" type="ORF">ABT317_20470</name>
</gene>
<dbReference type="InterPro" id="IPR036388">
    <property type="entry name" value="WH-like_DNA-bd_sf"/>
</dbReference>
<dbReference type="InterPro" id="IPR013324">
    <property type="entry name" value="RNA_pol_sigma_r3/r4-like"/>
</dbReference>
<dbReference type="NCBIfam" id="TIGR02937">
    <property type="entry name" value="sigma70-ECF"/>
    <property type="match status" value="1"/>
</dbReference>
<dbReference type="InterPro" id="IPR013249">
    <property type="entry name" value="RNA_pol_sigma70_r4_t2"/>
</dbReference>
<dbReference type="Proteomes" id="UP001458415">
    <property type="component" value="Unassembled WGS sequence"/>
</dbReference>
<evidence type="ECO:0000313" key="7">
    <source>
        <dbReference type="EMBL" id="MER6979296.1"/>
    </source>
</evidence>
<comment type="caution">
    <text evidence="7">The sequence shown here is derived from an EMBL/GenBank/DDBJ whole genome shotgun (WGS) entry which is preliminary data.</text>
</comment>
<dbReference type="Pfam" id="PF04542">
    <property type="entry name" value="Sigma70_r2"/>
    <property type="match status" value="1"/>
</dbReference>
<dbReference type="Pfam" id="PF08281">
    <property type="entry name" value="Sigma70_r4_2"/>
    <property type="match status" value="1"/>
</dbReference>
<name>A0ABV1W534_9ACTN</name>
<evidence type="ECO:0000256" key="3">
    <source>
        <dbReference type="ARBA" id="ARBA00023082"/>
    </source>
</evidence>
<dbReference type="SUPFAM" id="SSF88946">
    <property type="entry name" value="Sigma2 domain of RNA polymerase sigma factors"/>
    <property type="match status" value="1"/>
</dbReference>
<evidence type="ECO:0000256" key="4">
    <source>
        <dbReference type="ARBA" id="ARBA00023163"/>
    </source>
</evidence>
<keyword evidence="3" id="KW-0731">Sigma factor</keyword>
<accession>A0ABV1W534</accession>
<dbReference type="Gene3D" id="1.10.10.10">
    <property type="entry name" value="Winged helix-like DNA-binding domain superfamily/Winged helix DNA-binding domain"/>
    <property type="match status" value="1"/>
</dbReference>
<evidence type="ECO:0000256" key="2">
    <source>
        <dbReference type="ARBA" id="ARBA00023015"/>
    </source>
</evidence>
<dbReference type="PANTHER" id="PTHR43133">
    <property type="entry name" value="RNA POLYMERASE ECF-TYPE SIGMA FACTO"/>
    <property type="match status" value="1"/>
</dbReference>
<keyword evidence="4" id="KW-0804">Transcription</keyword>
<reference evidence="7 8" key="1">
    <citation type="submission" date="2024-06" db="EMBL/GenBank/DDBJ databases">
        <title>The Natural Products Discovery Center: Release of the First 8490 Sequenced Strains for Exploring Actinobacteria Biosynthetic Diversity.</title>
        <authorList>
            <person name="Kalkreuter E."/>
            <person name="Kautsar S.A."/>
            <person name="Yang D."/>
            <person name="Bader C.D."/>
            <person name="Teijaro C.N."/>
            <person name="Fluegel L."/>
            <person name="Davis C.M."/>
            <person name="Simpson J.R."/>
            <person name="Lauterbach L."/>
            <person name="Steele A.D."/>
            <person name="Gui C."/>
            <person name="Meng S."/>
            <person name="Li G."/>
            <person name="Viehrig K."/>
            <person name="Ye F."/>
            <person name="Su P."/>
            <person name="Kiefer A.F."/>
            <person name="Nichols A."/>
            <person name="Cepeda A.J."/>
            <person name="Yan W."/>
            <person name="Fan B."/>
            <person name="Jiang Y."/>
            <person name="Adhikari A."/>
            <person name="Zheng C.-J."/>
            <person name="Schuster L."/>
            <person name="Cowan T.M."/>
            <person name="Smanski M.J."/>
            <person name="Chevrette M.G."/>
            <person name="De Carvalho L.P.S."/>
            <person name="Shen B."/>
        </authorList>
    </citation>
    <scope>NUCLEOTIDE SEQUENCE [LARGE SCALE GENOMIC DNA]</scope>
    <source>
        <strain evidence="7 8">NPDC000634</strain>
    </source>
</reference>
<dbReference type="SUPFAM" id="SSF88659">
    <property type="entry name" value="Sigma3 and sigma4 domains of RNA polymerase sigma factors"/>
    <property type="match status" value="1"/>
</dbReference>
<proteinExistence type="inferred from homology"/>
<evidence type="ECO:0000259" key="6">
    <source>
        <dbReference type="Pfam" id="PF08281"/>
    </source>
</evidence>
<dbReference type="RefSeq" id="WP_086725950.1">
    <property type="nucleotide sequence ID" value="NZ_MUBM01000111.1"/>
</dbReference>
<dbReference type="InterPro" id="IPR039425">
    <property type="entry name" value="RNA_pol_sigma-70-like"/>
</dbReference>
<dbReference type="InterPro" id="IPR007627">
    <property type="entry name" value="RNA_pol_sigma70_r2"/>
</dbReference>
<dbReference type="InterPro" id="IPR014284">
    <property type="entry name" value="RNA_pol_sigma-70_dom"/>
</dbReference>
<keyword evidence="2" id="KW-0805">Transcription regulation</keyword>
<sequence>MAIDSEDEFTDAYRAHYEDVLRFVRRRAHPMNVDDIVGETFLAAWRRRHELPEDPRPWLFGTARNAMLNAHRGQRRQTAVAVRVMENRGEDSYDGLAQAEDRMDLVAAWRQLSAVDQEVLALHVWEGLADRDAATVLGCSRAAYTMRLSRSKRRLAKLFGPTGRTTPAPAPAH</sequence>
<protein>
    <submittedName>
        <fullName evidence="7">Sigma-70 family RNA polymerase sigma factor</fullName>
    </submittedName>
</protein>
<dbReference type="Gene3D" id="1.10.1740.10">
    <property type="match status" value="1"/>
</dbReference>
<dbReference type="EMBL" id="JBEPCU010000348">
    <property type="protein sequence ID" value="MER6979296.1"/>
    <property type="molecule type" value="Genomic_DNA"/>
</dbReference>
<dbReference type="PANTHER" id="PTHR43133:SF25">
    <property type="entry name" value="RNA POLYMERASE SIGMA FACTOR RFAY-RELATED"/>
    <property type="match status" value="1"/>
</dbReference>
<keyword evidence="8" id="KW-1185">Reference proteome</keyword>
<evidence type="ECO:0000259" key="5">
    <source>
        <dbReference type="Pfam" id="PF04542"/>
    </source>
</evidence>
<comment type="similarity">
    <text evidence="1">Belongs to the sigma-70 factor family. ECF subfamily.</text>
</comment>